<dbReference type="Proteomes" id="UP001196661">
    <property type="component" value="Unassembled WGS sequence"/>
</dbReference>
<accession>A0ABS5Y0I0</accession>
<dbReference type="InterPro" id="IPR014980">
    <property type="entry name" value="DOPA_dioxygen"/>
</dbReference>
<proteinExistence type="predicted"/>
<dbReference type="Pfam" id="PF08883">
    <property type="entry name" value="DOPA_dioxygen"/>
    <property type="match status" value="1"/>
</dbReference>
<dbReference type="EMBL" id="JADOER010000004">
    <property type="protein sequence ID" value="MBT9311330.1"/>
    <property type="molecule type" value="Genomic_DNA"/>
</dbReference>
<keyword evidence="2" id="KW-1185">Reference proteome</keyword>
<dbReference type="PIRSF" id="PIRSF028139">
    <property type="entry name" value="DOPA-diox_rel_Mll2280"/>
    <property type="match status" value="1"/>
</dbReference>
<evidence type="ECO:0000313" key="1">
    <source>
        <dbReference type="EMBL" id="MBT9311330.1"/>
    </source>
</evidence>
<evidence type="ECO:0000313" key="2">
    <source>
        <dbReference type="Proteomes" id="UP001196661"/>
    </source>
</evidence>
<organism evidence="1 2">
    <name type="scientific">Leptothoe kymatousa TAU-MAC 1615</name>
    <dbReference type="NCBI Taxonomy" id="2364775"/>
    <lineage>
        <taxon>Bacteria</taxon>
        <taxon>Bacillati</taxon>
        <taxon>Cyanobacteriota</taxon>
        <taxon>Cyanophyceae</taxon>
        <taxon>Nodosilineales</taxon>
        <taxon>Cymatolegaceae</taxon>
        <taxon>Leptothoe</taxon>
        <taxon>Leptothoe kymatousa</taxon>
    </lineage>
</organism>
<reference evidence="1 2" key="1">
    <citation type="journal article" date="2021" name="Mar. Drugs">
        <title>Genome Reduction and Secondary Metabolism of the Marine Sponge-Associated Cyanobacterium Leptothoe.</title>
        <authorList>
            <person name="Konstantinou D."/>
            <person name="Popin R.V."/>
            <person name="Fewer D.P."/>
            <person name="Sivonen K."/>
            <person name="Gkelis S."/>
        </authorList>
    </citation>
    <scope>NUCLEOTIDE SEQUENCE [LARGE SCALE GENOMIC DNA]</scope>
    <source>
        <strain evidence="1 2">TAU-MAC 1615</strain>
    </source>
</reference>
<comment type="caution">
    <text evidence="1">The sequence shown here is derived from an EMBL/GenBank/DDBJ whole genome shotgun (WGS) entry which is preliminary data.</text>
</comment>
<dbReference type="PANTHER" id="PTHR36423">
    <property type="entry name" value="AFR070WP"/>
    <property type="match status" value="1"/>
</dbReference>
<name>A0ABS5Y0I0_9CYAN</name>
<protein>
    <submittedName>
        <fullName evidence="1">DOPA 4,5-dioxygenase family protein</fullName>
    </submittedName>
</protein>
<sequence>MIKRPTNSCDRYHAHVYFDEHSLAQASSLCETAGELFGVKVGRVHQKPVGPHPCWSCQLAFQKAQFETLLPWLDEHRESLTVLIHGLTGNDLADHTDHASWLGDPVPLNLSIFKQ</sequence>
<dbReference type="SUPFAM" id="SSF143410">
    <property type="entry name" value="DOPA-like"/>
    <property type="match status" value="1"/>
</dbReference>
<dbReference type="RefSeq" id="WP_215617222.1">
    <property type="nucleotide sequence ID" value="NZ_JADOER010000004.1"/>
</dbReference>
<gene>
    <name evidence="1" type="ORF">IXB28_03865</name>
</gene>
<dbReference type="PANTHER" id="PTHR36423:SF2">
    <property type="entry name" value="AFR070WP"/>
    <property type="match status" value="1"/>
</dbReference>
<dbReference type="Gene3D" id="3.30.70.1240">
    <property type="entry name" value="DOPA-like domains"/>
    <property type="match status" value="1"/>
</dbReference>
<dbReference type="InterPro" id="IPR023389">
    <property type="entry name" value="DOPA-like_sf"/>
</dbReference>